<proteinExistence type="predicted"/>
<reference evidence="2" key="1">
    <citation type="journal article" date="2019" name="Int. J. Syst. Evol. Microbiol.">
        <title>The Global Catalogue of Microorganisms (GCM) 10K type strain sequencing project: providing services to taxonomists for standard genome sequencing and annotation.</title>
        <authorList>
            <consortium name="The Broad Institute Genomics Platform"/>
            <consortium name="The Broad Institute Genome Sequencing Center for Infectious Disease"/>
            <person name="Wu L."/>
            <person name="Ma J."/>
        </authorList>
    </citation>
    <scope>NUCLEOTIDE SEQUENCE [LARGE SCALE GENOMIC DNA]</scope>
    <source>
        <strain evidence="2">CGMCC 4.1530</strain>
    </source>
</reference>
<name>A0ABW1VSU9_9GAMM</name>
<keyword evidence="2" id="KW-1185">Reference proteome</keyword>
<accession>A0ABW1VSU9</accession>
<dbReference type="EMBL" id="JBHSUC010000039">
    <property type="protein sequence ID" value="MFC6363611.1"/>
    <property type="molecule type" value="Genomic_DNA"/>
</dbReference>
<dbReference type="Proteomes" id="UP001596215">
    <property type="component" value="Unassembled WGS sequence"/>
</dbReference>
<dbReference type="RefSeq" id="WP_349290187.1">
    <property type="nucleotide sequence ID" value="NZ_JBHSUC010000039.1"/>
</dbReference>
<dbReference type="InterPro" id="IPR010265">
    <property type="entry name" value="Phage_lambda_TipM"/>
</dbReference>
<gene>
    <name evidence="1" type="ORF">ACFP73_16260</name>
</gene>
<protein>
    <submittedName>
        <fullName evidence="1">Phage tail protein</fullName>
    </submittedName>
</protein>
<sequence length="114" mass="12702">MMTTDTFDYCVSIGASGTLPVKTSSAQFGDGYKQVSGVGLNDALETWELTSKGRPENMLEVRNFLSSHCVHSFYWTNPWGEKKLYRVKADSIAPSFVYGNWAEISFTFEEAVAP</sequence>
<comment type="caution">
    <text evidence="1">The sequence shown here is derived from an EMBL/GenBank/DDBJ whole genome shotgun (WGS) entry which is preliminary data.</text>
</comment>
<evidence type="ECO:0000313" key="2">
    <source>
        <dbReference type="Proteomes" id="UP001596215"/>
    </source>
</evidence>
<evidence type="ECO:0000313" key="1">
    <source>
        <dbReference type="EMBL" id="MFC6363611.1"/>
    </source>
</evidence>
<dbReference type="Pfam" id="PF05939">
    <property type="entry name" value="Phage_min_tail"/>
    <property type="match status" value="1"/>
</dbReference>
<organism evidence="1 2">
    <name type="scientific">Tatumella punctata</name>
    <dbReference type="NCBI Taxonomy" id="399969"/>
    <lineage>
        <taxon>Bacteria</taxon>
        <taxon>Pseudomonadati</taxon>
        <taxon>Pseudomonadota</taxon>
        <taxon>Gammaproteobacteria</taxon>
        <taxon>Enterobacterales</taxon>
        <taxon>Erwiniaceae</taxon>
        <taxon>Tatumella</taxon>
    </lineage>
</organism>